<evidence type="ECO:0000256" key="2">
    <source>
        <dbReference type="ARBA" id="ARBA00022472"/>
    </source>
</evidence>
<dbReference type="OrthoDB" id="637682at2759"/>
<dbReference type="InterPro" id="IPR003690">
    <property type="entry name" value="MTERF"/>
</dbReference>
<organism evidence="4 5">
    <name type="scientific">Thalictrum thalictroides</name>
    <name type="common">Rue-anemone</name>
    <name type="synonym">Anemone thalictroides</name>
    <dbReference type="NCBI Taxonomy" id="46969"/>
    <lineage>
        <taxon>Eukaryota</taxon>
        <taxon>Viridiplantae</taxon>
        <taxon>Streptophyta</taxon>
        <taxon>Embryophyta</taxon>
        <taxon>Tracheophyta</taxon>
        <taxon>Spermatophyta</taxon>
        <taxon>Magnoliopsida</taxon>
        <taxon>Ranunculales</taxon>
        <taxon>Ranunculaceae</taxon>
        <taxon>Thalictroideae</taxon>
        <taxon>Thalictrum</taxon>
    </lineage>
</organism>
<evidence type="ECO:0000256" key="1">
    <source>
        <dbReference type="ARBA" id="ARBA00007692"/>
    </source>
</evidence>
<dbReference type="GO" id="GO:0003676">
    <property type="term" value="F:nucleic acid binding"/>
    <property type="evidence" value="ECO:0007669"/>
    <property type="project" value="InterPro"/>
</dbReference>
<dbReference type="InterPro" id="IPR038538">
    <property type="entry name" value="MTERF_sf"/>
</dbReference>
<sequence>MFRLFCDKVVHLKLGDSKTSLGLLDTIPFLFRSISTCTNDCQNSFKVSYLINSCGLSPEKAISVSKKIHFENSTQPDSVLTLLRNYGFTNTQISNFVAKAPQLLVYNPDKTLKPKFDFFQSLGLSDHNLAKLLSSHPYHLRGSLKNQIIPGIAFLKTIVHTNNNVVTALNRSMYILQKKQNAYLAANVAILRNQGIPDSNISYLILYNTSASLVAVHKLEKTIKEVMKMKFNPLGSPFVKAVRALGYLSESSREAKFNVCKKWGWSEDDIYSAFRREPNFFCLSEKNIMQKMKFFVNEMGFNTLLMVKYPLILMFSMEKRIIPRCSVIKILISKGLVEKDSVITRMLIVSDKVFLEKFVTRFEKEAPNLLKVYQEKSMV</sequence>
<dbReference type="AlphaFoldDB" id="A0A7J6X0Z5"/>
<dbReference type="EMBL" id="JABWDY010007328">
    <property type="protein sequence ID" value="KAF5203023.1"/>
    <property type="molecule type" value="Genomic_DNA"/>
</dbReference>
<keyword evidence="2" id="KW-0806">Transcription termination</keyword>
<keyword evidence="5" id="KW-1185">Reference proteome</keyword>
<dbReference type="Pfam" id="PF02536">
    <property type="entry name" value="mTERF"/>
    <property type="match status" value="2"/>
</dbReference>
<evidence type="ECO:0000256" key="3">
    <source>
        <dbReference type="ARBA" id="ARBA00022946"/>
    </source>
</evidence>
<dbReference type="FunFam" id="1.25.70.10:FF:000001">
    <property type="entry name" value="Mitochondrial transcription termination factor-like"/>
    <property type="match status" value="1"/>
</dbReference>
<evidence type="ECO:0000313" key="4">
    <source>
        <dbReference type="EMBL" id="KAF5203023.1"/>
    </source>
</evidence>
<dbReference type="Proteomes" id="UP000554482">
    <property type="component" value="Unassembled WGS sequence"/>
</dbReference>
<protein>
    <submittedName>
        <fullName evidence="4">Mitochondrial transcription termination factor family protein</fullName>
    </submittedName>
</protein>
<dbReference type="PANTHER" id="PTHR13068:SF166">
    <property type="entry name" value="TRANSCRIPTION TERMINATION FACTOR MTERF15, MITOCHONDRIAL-LIKE"/>
    <property type="match status" value="1"/>
</dbReference>
<dbReference type="SMART" id="SM00733">
    <property type="entry name" value="Mterf"/>
    <property type="match status" value="4"/>
</dbReference>
<dbReference type="GO" id="GO:0006353">
    <property type="term" value="P:DNA-templated transcription termination"/>
    <property type="evidence" value="ECO:0007669"/>
    <property type="project" value="UniProtKB-KW"/>
</dbReference>
<keyword evidence="2" id="KW-0804">Transcription</keyword>
<dbReference type="Gene3D" id="1.25.70.10">
    <property type="entry name" value="Transcription termination factor 3, mitochondrial"/>
    <property type="match status" value="1"/>
</dbReference>
<accession>A0A7J6X0Z5</accession>
<proteinExistence type="inferred from homology"/>
<evidence type="ECO:0000313" key="5">
    <source>
        <dbReference type="Proteomes" id="UP000554482"/>
    </source>
</evidence>
<comment type="similarity">
    <text evidence="1">Belongs to the mTERF family.</text>
</comment>
<keyword evidence="2" id="KW-0805">Transcription regulation</keyword>
<comment type="caution">
    <text evidence="4">The sequence shown here is derived from an EMBL/GenBank/DDBJ whole genome shotgun (WGS) entry which is preliminary data.</text>
</comment>
<dbReference type="PANTHER" id="PTHR13068">
    <property type="entry name" value="CGI-12 PROTEIN-RELATED"/>
    <property type="match status" value="1"/>
</dbReference>
<name>A0A7J6X0Z5_THATH</name>
<reference evidence="4 5" key="1">
    <citation type="submission" date="2020-06" db="EMBL/GenBank/DDBJ databases">
        <title>Transcriptomic and genomic resources for Thalictrum thalictroides and T. hernandezii: Facilitating candidate gene discovery in an emerging model plant lineage.</title>
        <authorList>
            <person name="Arias T."/>
            <person name="Riano-Pachon D.M."/>
            <person name="Di Stilio V.S."/>
        </authorList>
    </citation>
    <scope>NUCLEOTIDE SEQUENCE [LARGE SCALE GENOMIC DNA]</scope>
    <source>
        <strain evidence="5">cv. WT478/WT964</strain>
        <tissue evidence="4">Leaves</tissue>
    </source>
</reference>
<keyword evidence="3" id="KW-0809">Transit peptide</keyword>
<gene>
    <name evidence="4" type="ORF">FRX31_007390</name>
</gene>